<evidence type="ECO:0000256" key="1">
    <source>
        <dbReference type="ARBA" id="ARBA00000085"/>
    </source>
</evidence>
<dbReference type="Gene3D" id="3.40.50.2300">
    <property type="match status" value="1"/>
</dbReference>
<dbReference type="SUPFAM" id="SSF47384">
    <property type="entry name" value="Homodimeric domain of signal transducing histidine kinase"/>
    <property type="match status" value="1"/>
</dbReference>
<keyword evidence="8" id="KW-1185">Reference proteome</keyword>
<dbReference type="SUPFAM" id="SSF52172">
    <property type="entry name" value="CheY-like"/>
    <property type="match status" value="1"/>
</dbReference>
<dbReference type="CDD" id="cd00075">
    <property type="entry name" value="HATPase"/>
    <property type="match status" value="1"/>
</dbReference>
<dbReference type="OrthoDB" id="367227at2"/>
<evidence type="ECO:0000259" key="5">
    <source>
        <dbReference type="PROSITE" id="PS50109"/>
    </source>
</evidence>
<dbReference type="Gene3D" id="3.30.565.10">
    <property type="entry name" value="Histidine kinase-like ATPase, C-terminal domain"/>
    <property type="match status" value="1"/>
</dbReference>
<dbReference type="SUPFAM" id="SSF55874">
    <property type="entry name" value="ATPase domain of HSP90 chaperone/DNA topoisomerase II/histidine kinase"/>
    <property type="match status" value="1"/>
</dbReference>
<dbReference type="InterPro" id="IPR005467">
    <property type="entry name" value="His_kinase_dom"/>
</dbReference>
<keyword evidence="3 4" id="KW-0597">Phosphoprotein</keyword>
<dbReference type="EMBL" id="CP006939">
    <property type="protein sequence ID" value="AHC16393.1"/>
    <property type="molecule type" value="Genomic_DNA"/>
</dbReference>
<dbReference type="SMART" id="SM00448">
    <property type="entry name" value="REC"/>
    <property type="match status" value="1"/>
</dbReference>
<evidence type="ECO:0000259" key="6">
    <source>
        <dbReference type="PROSITE" id="PS50110"/>
    </source>
</evidence>
<dbReference type="eggNOG" id="COG2205">
    <property type="taxonomic scope" value="Bacteria"/>
</dbReference>
<dbReference type="Gene3D" id="1.10.287.130">
    <property type="match status" value="1"/>
</dbReference>
<dbReference type="GO" id="GO:0000155">
    <property type="term" value="F:phosphorelay sensor kinase activity"/>
    <property type="evidence" value="ECO:0007669"/>
    <property type="project" value="InterPro"/>
</dbReference>
<dbReference type="RefSeq" id="WP_024269290.1">
    <property type="nucleotide sequence ID" value="NC_023035.1"/>
</dbReference>
<dbReference type="PROSITE" id="PS50110">
    <property type="entry name" value="RESPONSE_REGULATORY"/>
    <property type="match status" value="1"/>
</dbReference>
<protein>
    <recommendedName>
        <fullName evidence="2">histidine kinase</fullName>
        <ecNumber evidence="2">2.7.13.3</ecNumber>
    </recommendedName>
</protein>
<dbReference type="PANTHER" id="PTHR43547">
    <property type="entry name" value="TWO-COMPONENT HISTIDINE KINASE"/>
    <property type="match status" value="1"/>
</dbReference>
<dbReference type="InterPro" id="IPR004358">
    <property type="entry name" value="Sig_transdc_His_kin-like_C"/>
</dbReference>
<evidence type="ECO:0000256" key="4">
    <source>
        <dbReference type="PROSITE-ProRule" id="PRU00169"/>
    </source>
</evidence>
<dbReference type="PRINTS" id="PR00344">
    <property type="entry name" value="BCTRLSENSOR"/>
</dbReference>
<dbReference type="SMART" id="SM00387">
    <property type="entry name" value="HATPase_c"/>
    <property type="match status" value="1"/>
</dbReference>
<dbReference type="InterPro" id="IPR003594">
    <property type="entry name" value="HATPase_dom"/>
</dbReference>
<dbReference type="AlphaFoldDB" id="V5WKW8"/>
<gene>
    <name evidence="7" type="ORF">L21SP2_3049</name>
</gene>
<feature type="modified residue" description="4-aspartylphosphate" evidence="4">
    <location>
        <position position="51"/>
    </location>
</feature>
<dbReference type="Pfam" id="PF02518">
    <property type="entry name" value="HATPase_c"/>
    <property type="match status" value="1"/>
</dbReference>
<dbReference type="eggNOG" id="COG3706">
    <property type="taxonomic scope" value="Bacteria"/>
</dbReference>
<dbReference type="InterPro" id="IPR011006">
    <property type="entry name" value="CheY-like_superfamily"/>
</dbReference>
<feature type="domain" description="Response regulatory" evidence="6">
    <location>
        <begin position="2"/>
        <end position="118"/>
    </location>
</feature>
<comment type="catalytic activity">
    <reaction evidence="1">
        <text>ATP + protein L-histidine = ADP + protein N-phospho-L-histidine.</text>
        <dbReference type="EC" id="2.7.13.3"/>
    </reaction>
</comment>
<evidence type="ECO:0000256" key="2">
    <source>
        <dbReference type="ARBA" id="ARBA00012438"/>
    </source>
</evidence>
<dbReference type="PANTHER" id="PTHR43547:SF2">
    <property type="entry name" value="HYBRID SIGNAL TRANSDUCTION HISTIDINE KINASE C"/>
    <property type="match status" value="1"/>
</dbReference>
<dbReference type="InterPro" id="IPR001789">
    <property type="entry name" value="Sig_transdc_resp-reg_receiver"/>
</dbReference>
<dbReference type="SMART" id="SM00388">
    <property type="entry name" value="HisKA"/>
    <property type="match status" value="1"/>
</dbReference>
<reference evidence="7 8" key="1">
    <citation type="journal article" date="2015" name="Stand. Genomic Sci.">
        <title>Complete genome sequence and description of Salinispira pacifica gen. nov., sp. nov., a novel spirochaete isolated form a hypersaline microbial mat.</title>
        <authorList>
            <person name="Ben Hania W."/>
            <person name="Joseph M."/>
            <person name="Schumann P."/>
            <person name="Bunk B."/>
            <person name="Fiebig A."/>
            <person name="Sproer C."/>
            <person name="Klenk H.P."/>
            <person name="Fardeau M.L."/>
            <person name="Spring S."/>
        </authorList>
    </citation>
    <scope>NUCLEOTIDE SEQUENCE [LARGE SCALE GENOMIC DNA]</scope>
    <source>
        <strain evidence="7 8">L21-RPul-D2</strain>
    </source>
</reference>
<evidence type="ECO:0000313" key="7">
    <source>
        <dbReference type="EMBL" id="AHC16393.1"/>
    </source>
</evidence>
<dbReference type="KEGG" id="slr:L21SP2_3049"/>
<dbReference type="STRING" id="1307761.L21SP2_3049"/>
<dbReference type="InterPro" id="IPR036890">
    <property type="entry name" value="HATPase_C_sf"/>
</dbReference>
<dbReference type="InterPro" id="IPR036097">
    <property type="entry name" value="HisK_dim/P_sf"/>
</dbReference>
<accession>V5WKW8</accession>
<dbReference type="EC" id="2.7.13.3" evidence="2"/>
<dbReference type="HOGENOM" id="CLU_000445_114_72_12"/>
<proteinExistence type="predicted"/>
<name>V5WKW8_9SPIO</name>
<feature type="domain" description="Histidine kinase" evidence="5">
    <location>
        <begin position="140"/>
        <end position="358"/>
    </location>
</feature>
<organism evidence="7 8">
    <name type="scientific">Salinispira pacifica</name>
    <dbReference type="NCBI Taxonomy" id="1307761"/>
    <lineage>
        <taxon>Bacteria</taxon>
        <taxon>Pseudomonadati</taxon>
        <taxon>Spirochaetota</taxon>
        <taxon>Spirochaetia</taxon>
        <taxon>Spirochaetales</taxon>
        <taxon>Spirochaetaceae</taxon>
        <taxon>Salinispira</taxon>
    </lineage>
</organism>
<evidence type="ECO:0000313" key="8">
    <source>
        <dbReference type="Proteomes" id="UP000018680"/>
    </source>
</evidence>
<dbReference type="InterPro" id="IPR003661">
    <property type="entry name" value="HisK_dim/P_dom"/>
</dbReference>
<evidence type="ECO:0000256" key="3">
    <source>
        <dbReference type="ARBA" id="ARBA00022553"/>
    </source>
</evidence>
<dbReference type="Proteomes" id="UP000018680">
    <property type="component" value="Chromosome"/>
</dbReference>
<sequence length="365" mass="40788">MQVLIIDDVPEIVELVRLILEDQGIVCISSFNATDGLDIARNGSVDLILLDILMPGEDGFALCRRLKSDEATKEIPIIFITGKGDDESIVKGFELGAVDYIPKPFNRYELLSRVQTHLKLINRTRELNSIISVKDRVLSIIAHELRNQFSSLMNMYELFSADLEGMENPQLQRHLHSLSYGLSETHDLFDNLITWSRNQRGKFRMKYAKIHLYSVIQEIENGILNGLEYKELTLDNRVDPALFAVSDETLVRLIIRNFITNAIKFSYRGGTITVSSMKEQGCACITVQDEGTGIDPEVKNDLFHIDKNPTTAGTEKEKGTGIGLIICRDFAKKIGASIDLESDPGEGAAFTLHIPVYPSPGEDPS</sequence>
<dbReference type="PROSITE" id="PS50109">
    <property type="entry name" value="HIS_KIN"/>
    <property type="match status" value="1"/>
</dbReference>
<dbReference type="Pfam" id="PF00072">
    <property type="entry name" value="Response_reg"/>
    <property type="match status" value="1"/>
</dbReference>